<dbReference type="GeneID" id="92759499"/>
<reference evidence="1 2" key="1">
    <citation type="submission" date="2020-12" db="EMBL/GenBank/DDBJ databases">
        <title>FDA dAtabase for Regulatory Grade micrObial Sequences (FDA-ARGOS): Supporting development and validation of Infectious Disease Dx tests.</title>
        <authorList>
            <person name="Sproer C."/>
            <person name="Gronow S."/>
            <person name="Severitt S."/>
            <person name="Schroder I."/>
            <person name="Tallon L."/>
            <person name="Sadzewicz L."/>
            <person name="Zhao X."/>
            <person name="Boylan J."/>
            <person name="Ott S."/>
            <person name="Bowen H."/>
            <person name="Vavikolanu K."/>
            <person name="Mehta A."/>
            <person name="Aluvathingal J."/>
            <person name="Nadendla S."/>
            <person name="Lowell S."/>
            <person name="Myers T."/>
            <person name="Yan Y."/>
            <person name="Sichtig H."/>
        </authorList>
    </citation>
    <scope>NUCLEOTIDE SEQUENCE [LARGE SCALE GENOMIC DNA]</scope>
    <source>
        <strain evidence="1 2">FDAARGOS_1053</strain>
    </source>
</reference>
<dbReference type="OrthoDB" id="4412614at2"/>
<dbReference type="EMBL" id="CP066007">
    <property type="protein sequence ID" value="QQB46228.1"/>
    <property type="molecule type" value="Genomic_DNA"/>
</dbReference>
<proteinExistence type="predicted"/>
<organism evidence="1 2">
    <name type="scientific">Corynebacterium glucuronolyticum</name>
    <dbReference type="NCBI Taxonomy" id="39791"/>
    <lineage>
        <taxon>Bacteria</taxon>
        <taxon>Bacillati</taxon>
        <taxon>Actinomycetota</taxon>
        <taxon>Actinomycetes</taxon>
        <taxon>Mycobacteriales</taxon>
        <taxon>Corynebacteriaceae</taxon>
        <taxon>Corynebacterium</taxon>
    </lineage>
</organism>
<evidence type="ECO:0000313" key="2">
    <source>
        <dbReference type="Proteomes" id="UP000596145"/>
    </source>
</evidence>
<dbReference type="AlphaFoldDB" id="A0A7T4EF55"/>
<sequence length="126" mass="14774">MREKTFTLNINGYKYEMGYWAYPWISTAVGDLREGGVALNLRADDSIDLWIRADDDVRFEFDDPRDPEIPQYLTEYQRHQLMDIFDGDTNYGYRVLDLGDGCGDPIFFEWDDPKFNKRGTTPPESK</sequence>
<dbReference type="RefSeq" id="WP_084036958.1">
    <property type="nucleotide sequence ID" value="NZ_CP066007.1"/>
</dbReference>
<accession>A0A7T4EF55</accession>
<evidence type="ECO:0000313" key="1">
    <source>
        <dbReference type="EMBL" id="QQB46228.1"/>
    </source>
</evidence>
<protein>
    <submittedName>
        <fullName evidence="1">Uncharacterized protein</fullName>
    </submittedName>
</protein>
<gene>
    <name evidence="1" type="ORF">I6I10_12410</name>
</gene>
<name>A0A7T4EF55_9CORY</name>
<dbReference type="Proteomes" id="UP000596145">
    <property type="component" value="Chromosome"/>
</dbReference>